<dbReference type="SUPFAM" id="SSF53098">
    <property type="entry name" value="Ribonuclease H-like"/>
    <property type="match status" value="1"/>
</dbReference>
<feature type="non-terminal residue" evidence="1">
    <location>
        <position position="1"/>
    </location>
</feature>
<evidence type="ECO:0000313" key="1">
    <source>
        <dbReference type="EMBL" id="EZA46423.1"/>
    </source>
</evidence>
<evidence type="ECO:0008006" key="3">
    <source>
        <dbReference type="Google" id="ProtNLM"/>
    </source>
</evidence>
<dbReference type="Proteomes" id="UP000053097">
    <property type="component" value="Unassembled WGS sequence"/>
</dbReference>
<protein>
    <recommendedName>
        <fullName evidence="3">DUF4371 domain-containing protein</fullName>
    </recommendedName>
</protein>
<dbReference type="PANTHER" id="PTHR37162:SF1">
    <property type="entry name" value="BED-TYPE DOMAIN-CONTAINING PROTEIN"/>
    <property type="match status" value="1"/>
</dbReference>
<dbReference type="OMA" id="TEWRYLR"/>
<organism evidence="1 2">
    <name type="scientific">Ooceraea biroi</name>
    <name type="common">Clonal raider ant</name>
    <name type="synonym">Cerapachys biroi</name>
    <dbReference type="NCBI Taxonomy" id="2015173"/>
    <lineage>
        <taxon>Eukaryota</taxon>
        <taxon>Metazoa</taxon>
        <taxon>Ecdysozoa</taxon>
        <taxon>Arthropoda</taxon>
        <taxon>Hexapoda</taxon>
        <taxon>Insecta</taxon>
        <taxon>Pterygota</taxon>
        <taxon>Neoptera</taxon>
        <taxon>Endopterygota</taxon>
        <taxon>Hymenoptera</taxon>
        <taxon>Apocrita</taxon>
        <taxon>Aculeata</taxon>
        <taxon>Formicoidea</taxon>
        <taxon>Formicidae</taxon>
        <taxon>Dorylinae</taxon>
        <taxon>Ooceraea</taxon>
    </lineage>
</organism>
<keyword evidence="2" id="KW-1185">Reference proteome</keyword>
<dbReference type="PANTHER" id="PTHR37162">
    <property type="entry name" value="HAT FAMILY DIMERISATION DOMAINCONTAINING PROTEIN-RELATED"/>
    <property type="match status" value="1"/>
</dbReference>
<gene>
    <name evidence="1" type="ORF">X777_00172</name>
</gene>
<evidence type="ECO:0000313" key="2">
    <source>
        <dbReference type="Proteomes" id="UP000053097"/>
    </source>
</evidence>
<proteinExistence type="predicted"/>
<dbReference type="InterPro" id="IPR012337">
    <property type="entry name" value="RNaseH-like_sf"/>
</dbReference>
<name>A0A026VRM4_OOCBI</name>
<dbReference type="EMBL" id="KK111334">
    <property type="protein sequence ID" value="EZA46423.1"/>
    <property type="molecule type" value="Genomic_DNA"/>
</dbReference>
<dbReference type="AlphaFoldDB" id="A0A026VRM4"/>
<reference evidence="1 2" key="1">
    <citation type="journal article" date="2014" name="Curr. Biol.">
        <title>The genome of the clonal raider ant Cerapachys biroi.</title>
        <authorList>
            <person name="Oxley P.R."/>
            <person name="Ji L."/>
            <person name="Fetter-Pruneda I."/>
            <person name="McKenzie S.K."/>
            <person name="Li C."/>
            <person name="Hu H."/>
            <person name="Zhang G."/>
            <person name="Kronauer D.J."/>
        </authorList>
    </citation>
    <scope>NUCLEOTIDE SEQUENCE [LARGE SCALE GENOMIC DNA]</scope>
</reference>
<accession>A0A026VRM4</accession>
<dbReference type="OrthoDB" id="8046116at2759"/>
<sequence>KKKLEEKCKTLLTFTCPCHSAALVAHAACAAIPPFCEEFLRKVATYITSSPKRSAVFKEFCECFQDTNRKLLKLCDTRWLSHYSCIDRILESWDTVQHFLNEMVVSEKTKSGEYLLSLMNNVDTKAYFLFLKYVLNCFNSFNAFFQAHETRIHLLHSKSVKFLMQISQNFLKPEACKDILTNISFSEENNHKPVNDINLGIECEEYLNELFTEGHADVIRNIRVNCMQFYVTAAEEITKRLPIHDKFLFKLQVFEPRIALFDSNRETSFNDVSFISKHLGGFYDHGLKEERLALYHNFTIDDKQSL</sequence>